<dbReference type="InterPro" id="IPR042111">
    <property type="entry name" value="Adenylosuccinate_synth_dom3"/>
</dbReference>
<gene>
    <name evidence="9" type="ORF">S01H1_16529</name>
</gene>
<reference evidence="9" key="1">
    <citation type="journal article" date="2014" name="Front. Microbiol.">
        <title>High frequency of phylogenetically diverse reductive dehalogenase-homologous genes in deep subseafloor sedimentary metagenomes.</title>
        <authorList>
            <person name="Kawai M."/>
            <person name="Futagami T."/>
            <person name="Toyoda A."/>
            <person name="Takaki Y."/>
            <person name="Nishi S."/>
            <person name="Hori S."/>
            <person name="Arai W."/>
            <person name="Tsubouchi T."/>
            <person name="Morono Y."/>
            <person name="Uchiyama I."/>
            <person name="Ito T."/>
            <person name="Fujiyama A."/>
            <person name="Inagaki F."/>
            <person name="Takami H."/>
        </authorList>
    </citation>
    <scope>NUCLEOTIDE SEQUENCE</scope>
    <source>
        <strain evidence="9">Expedition CK06-06</strain>
    </source>
</reference>
<dbReference type="GO" id="GO:0046040">
    <property type="term" value="P:IMP metabolic process"/>
    <property type="evidence" value="ECO:0007669"/>
    <property type="project" value="TreeGrafter"/>
</dbReference>
<protein>
    <recommendedName>
        <fullName evidence="10">Adenylosuccinate synthase</fullName>
    </recommendedName>
</protein>
<comment type="cofactor">
    <cofactor evidence="1">
        <name>Mg(2+)</name>
        <dbReference type="ChEBI" id="CHEBI:18420"/>
    </cofactor>
</comment>
<keyword evidence="8" id="KW-0342">GTP-binding</keyword>
<dbReference type="InterPro" id="IPR001114">
    <property type="entry name" value="Adenylosuccinate_synthetase"/>
</dbReference>
<evidence type="ECO:0000256" key="3">
    <source>
        <dbReference type="ARBA" id="ARBA00022598"/>
    </source>
</evidence>
<evidence type="ECO:0000256" key="5">
    <source>
        <dbReference type="ARBA" id="ARBA00022741"/>
    </source>
</evidence>
<name>X0SNE4_9ZZZZ</name>
<dbReference type="FunFam" id="3.90.170.10:FF:000001">
    <property type="entry name" value="Adenylosuccinate synthetase"/>
    <property type="match status" value="1"/>
</dbReference>
<keyword evidence="3" id="KW-0436">Ligase</keyword>
<keyword evidence="6" id="KW-0658">Purine biosynthesis</keyword>
<dbReference type="InterPro" id="IPR042109">
    <property type="entry name" value="Adenylosuccinate_synth_dom1"/>
</dbReference>
<evidence type="ECO:0000256" key="6">
    <source>
        <dbReference type="ARBA" id="ARBA00022755"/>
    </source>
</evidence>
<comment type="caution">
    <text evidence="9">The sequence shown here is derived from an EMBL/GenBank/DDBJ whole genome shotgun (WGS) entry which is preliminary data.</text>
</comment>
<evidence type="ECO:0000313" key="9">
    <source>
        <dbReference type="EMBL" id="GAF82603.1"/>
    </source>
</evidence>
<accession>X0SNE4</accession>
<dbReference type="PANTHER" id="PTHR11846:SF0">
    <property type="entry name" value="ADENYLOSUCCINATE SYNTHETASE"/>
    <property type="match status" value="1"/>
</dbReference>
<dbReference type="EMBL" id="BARS01008702">
    <property type="protein sequence ID" value="GAF82603.1"/>
    <property type="molecule type" value="Genomic_DNA"/>
</dbReference>
<keyword evidence="7" id="KW-0460">Magnesium</keyword>
<organism evidence="9">
    <name type="scientific">marine sediment metagenome</name>
    <dbReference type="NCBI Taxonomy" id="412755"/>
    <lineage>
        <taxon>unclassified sequences</taxon>
        <taxon>metagenomes</taxon>
        <taxon>ecological metagenomes</taxon>
    </lineage>
</organism>
<dbReference type="GO" id="GO:0004019">
    <property type="term" value="F:adenylosuccinate synthase activity"/>
    <property type="evidence" value="ECO:0007669"/>
    <property type="project" value="InterPro"/>
</dbReference>
<dbReference type="GO" id="GO:0005525">
    <property type="term" value="F:GTP binding"/>
    <property type="evidence" value="ECO:0007669"/>
    <property type="project" value="UniProtKB-KW"/>
</dbReference>
<evidence type="ECO:0008006" key="10">
    <source>
        <dbReference type="Google" id="ProtNLM"/>
    </source>
</evidence>
<proteinExistence type="inferred from homology"/>
<dbReference type="InterPro" id="IPR027417">
    <property type="entry name" value="P-loop_NTPase"/>
</dbReference>
<dbReference type="Gene3D" id="3.90.170.10">
    <property type="entry name" value="Adenylosuccinate Synthetase, subunit A, domain 3"/>
    <property type="match status" value="1"/>
</dbReference>
<dbReference type="GO" id="GO:0044208">
    <property type="term" value="P:'de novo' AMP biosynthetic process"/>
    <property type="evidence" value="ECO:0007669"/>
    <property type="project" value="TreeGrafter"/>
</dbReference>
<dbReference type="AlphaFoldDB" id="X0SNE4"/>
<dbReference type="GO" id="GO:0005737">
    <property type="term" value="C:cytoplasm"/>
    <property type="evidence" value="ECO:0007669"/>
    <property type="project" value="TreeGrafter"/>
</dbReference>
<dbReference type="GO" id="GO:0046872">
    <property type="term" value="F:metal ion binding"/>
    <property type="evidence" value="ECO:0007669"/>
    <property type="project" value="UniProtKB-KW"/>
</dbReference>
<dbReference type="Pfam" id="PF00709">
    <property type="entry name" value="Adenylsucc_synt"/>
    <property type="match status" value="1"/>
</dbReference>
<evidence type="ECO:0000256" key="2">
    <source>
        <dbReference type="ARBA" id="ARBA00011738"/>
    </source>
</evidence>
<dbReference type="SUPFAM" id="SSF52540">
    <property type="entry name" value="P-loop containing nucleoside triphosphate hydrolases"/>
    <property type="match status" value="1"/>
</dbReference>
<evidence type="ECO:0000256" key="7">
    <source>
        <dbReference type="ARBA" id="ARBA00022842"/>
    </source>
</evidence>
<dbReference type="Gene3D" id="3.40.440.10">
    <property type="entry name" value="Adenylosuccinate Synthetase, subunit A, domain 1"/>
    <property type="match status" value="1"/>
</dbReference>
<evidence type="ECO:0000256" key="1">
    <source>
        <dbReference type="ARBA" id="ARBA00001946"/>
    </source>
</evidence>
<dbReference type="SMART" id="SM00788">
    <property type="entry name" value="Adenylsucc_synt"/>
    <property type="match status" value="1"/>
</dbReference>
<evidence type="ECO:0000256" key="4">
    <source>
        <dbReference type="ARBA" id="ARBA00022723"/>
    </source>
</evidence>
<feature type="non-terminal residue" evidence="9">
    <location>
        <position position="1"/>
    </location>
</feature>
<dbReference type="PANTHER" id="PTHR11846">
    <property type="entry name" value="ADENYLOSUCCINATE SYNTHETASE"/>
    <property type="match status" value="1"/>
</dbReference>
<dbReference type="HAMAP" id="MF_00011">
    <property type="entry name" value="Adenylosucc_synth"/>
    <property type="match status" value="1"/>
</dbReference>
<sequence length="245" mass="26530">RYLKLAGIIRPYVADTAILINKALDDGKNILLESAQGTMLDLDFGTYPYVTSSNPVAGGACTGLGIAPPRITKVLGICKAYTTRVGEGPFPTELNNMIGRHLRDKGGEYGATTGRPRRCGWFDAVVVRHAARVNGFGSLALTKLDVLDGLESIKICTGYTYKGKTFTEFPHNSRVLKGIGAVYRELPGWKTSTTHAKTLGELPLNARSYLRELEKLTGVKVSVLSIGKDRTETIVMDKNAVRIGA</sequence>
<keyword evidence="4" id="KW-0479">Metal-binding</keyword>
<evidence type="ECO:0000256" key="8">
    <source>
        <dbReference type="ARBA" id="ARBA00023134"/>
    </source>
</evidence>
<keyword evidence="5" id="KW-0547">Nucleotide-binding</keyword>
<comment type="subunit">
    <text evidence="2">Homodimer.</text>
</comment>